<keyword evidence="4" id="KW-1133">Transmembrane helix</keyword>
<dbReference type="InterPro" id="IPR016032">
    <property type="entry name" value="Sig_transdc_resp-reg_C-effctor"/>
</dbReference>
<dbReference type="SMART" id="SM00862">
    <property type="entry name" value="Trans_reg_C"/>
    <property type="match status" value="1"/>
</dbReference>
<reference evidence="6 7" key="1">
    <citation type="submission" date="2018-11" db="EMBL/GenBank/DDBJ databases">
        <authorList>
            <person name="Mardanov A.V."/>
            <person name="Ravin N.V."/>
            <person name="Dedysh S.N."/>
        </authorList>
    </citation>
    <scope>NUCLEOTIDE SEQUENCE [LARGE SCALE GENOMIC DNA]</scope>
    <source>
        <strain evidence="6 7">AF10</strain>
    </source>
</reference>
<accession>A0A4Q0SZ12</accession>
<reference evidence="7" key="2">
    <citation type="submission" date="2019-02" db="EMBL/GenBank/DDBJ databases">
        <title>Granulicella sibirica sp. nov., a psychrotolerant acidobacterium isolated from an organic soil layer in forested tundra, West Siberia.</title>
        <authorList>
            <person name="Oshkin I.Y."/>
            <person name="Kulichevskaya I.S."/>
            <person name="Rijpstra W.I.C."/>
            <person name="Sinninghe Damste J.S."/>
            <person name="Rakitin A.L."/>
            <person name="Ravin N.V."/>
            <person name="Dedysh S.N."/>
        </authorList>
    </citation>
    <scope>NUCLEOTIDE SEQUENCE [LARGE SCALE GENOMIC DNA]</scope>
    <source>
        <strain evidence="7">AF10</strain>
    </source>
</reference>
<dbReference type="Proteomes" id="UP000289437">
    <property type="component" value="Unassembled WGS sequence"/>
</dbReference>
<dbReference type="InterPro" id="IPR001867">
    <property type="entry name" value="OmpR/PhoB-type_DNA-bd"/>
</dbReference>
<dbReference type="SUPFAM" id="SSF82171">
    <property type="entry name" value="DPP6 N-terminal domain-like"/>
    <property type="match status" value="1"/>
</dbReference>
<dbReference type="PANTHER" id="PTHR36842:SF1">
    <property type="entry name" value="PROTEIN TOLB"/>
    <property type="match status" value="1"/>
</dbReference>
<name>A0A4Q0SZ12_9BACT</name>
<dbReference type="Pfam" id="PF07676">
    <property type="entry name" value="PD40"/>
    <property type="match status" value="1"/>
</dbReference>
<dbReference type="GO" id="GO:0006355">
    <property type="term" value="P:regulation of DNA-templated transcription"/>
    <property type="evidence" value="ECO:0007669"/>
    <property type="project" value="InterPro"/>
</dbReference>
<dbReference type="PROSITE" id="PS51755">
    <property type="entry name" value="OMPR_PHOB"/>
    <property type="match status" value="1"/>
</dbReference>
<feature type="domain" description="OmpR/PhoB-type" evidence="5">
    <location>
        <begin position="4"/>
        <end position="102"/>
    </location>
</feature>
<proteinExistence type="inferred from homology"/>
<dbReference type="InterPro" id="IPR036388">
    <property type="entry name" value="WH-like_DNA-bd_sf"/>
</dbReference>
<dbReference type="Gene3D" id="1.10.10.10">
    <property type="entry name" value="Winged helix-like DNA-binding domain superfamily/Winged helix DNA-binding domain"/>
    <property type="match status" value="1"/>
</dbReference>
<dbReference type="InterPro" id="IPR011042">
    <property type="entry name" value="6-blade_b-propeller_TolB-like"/>
</dbReference>
<keyword evidence="7" id="KW-1185">Reference proteome</keyword>
<dbReference type="AlphaFoldDB" id="A0A4Q0SZ12"/>
<feature type="DNA-binding region" description="OmpR/PhoB-type" evidence="3">
    <location>
        <begin position="4"/>
        <end position="102"/>
    </location>
</feature>
<feature type="transmembrane region" description="Helical" evidence="4">
    <location>
        <begin position="144"/>
        <end position="167"/>
    </location>
</feature>
<evidence type="ECO:0000313" key="7">
    <source>
        <dbReference type="Proteomes" id="UP000289437"/>
    </source>
</evidence>
<gene>
    <name evidence="6" type="ORF">GRAN_4747</name>
</gene>
<comment type="similarity">
    <text evidence="1">Belongs to the TolB family.</text>
</comment>
<dbReference type="Pfam" id="PF00486">
    <property type="entry name" value="Trans_reg_C"/>
    <property type="match status" value="1"/>
</dbReference>
<dbReference type="SUPFAM" id="SSF50969">
    <property type="entry name" value="YVTN repeat-like/Quinoprotein amine dehydrogenase"/>
    <property type="match status" value="1"/>
</dbReference>
<organism evidence="6 7">
    <name type="scientific">Granulicella sibirica</name>
    <dbReference type="NCBI Taxonomy" id="2479048"/>
    <lineage>
        <taxon>Bacteria</taxon>
        <taxon>Pseudomonadati</taxon>
        <taxon>Acidobacteriota</taxon>
        <taxon>Terriglobia</taxon>
        <taxon>Terriglobales</taxon>
        <taxon>Acidobacteriaceae</taxon>
        <taxon>Granulicella</taxon>
    </lineage>
</organism>
<evidence type="ECO:0000256" key="4">
    <source>
        <dbReference type="SAM" id="Phobius"/>
    </source>
</evidence>
<dbReference type="GO" id="GO:0000160">
    <property type="term" value="P:phosphorelay signal transduction system"/>
    <property type="evidence" value="ECO:0007669"/>
    <property type="project" value="InterPro"/>
</dbReference>
<dbReference type="CDD" id="cd00383">
    <property type="entry name" value="trans_reg_C"/>
    <property type="match status" value="1"/>
</dbReference>
<evidence type="ECO:0000313" key="6">
    <source>
        <dbReference type="EMBL" id="RXH54451.1"/>
    </source>
</evidence>
<dbReference type="GO" id="GO:0003677">
    <property type="term" value="F:DNA binding"/>
    <property type="evidence" value="ECO:0007669"/>
    <property type="project" value="UniProtKB-UniRule"/>
</dbReference>
<evidence type="ECO:0000259" key="5">
    <source>
        <dbReference type="PROSITE" id="PS51755"/>
    </source>
</evidence>
<evidence type="ECO:0000256" key="2">
    <source>
        <dbReference type="ARBA" id="ARBA00023125"/>
    </source>
</evidence>
<evidence type="ECO:0000256" key="1">
    <source>
        <dbReference type="ARBA" id="ARBA00009820"/>
    </source>
</evidence>
<evidence type="ECO:0000256" key="3">
    <source>
        <dbReference type="PROSITE-ProRule" id="PRU01091"/>
    </source>
</evidence>
<dbReference type="Gene3D" id="2.120.10.30">
    <property type="entry name" value="TolB, C-terminal domain"/>
    <property type="match status" value="3"/>
</dbReference>
<protein>
    <submittedName>
        <fullName evidence="6">Signal transduction response regulator / Tetratricopeptide repeat-containing protein</fullName>
    </submittedName>
</protein>
<dbReference type="SUPFAM" id="SSF46894">
    <property type="entry name" value="C-terminal effector domain of the bipartite response regulators"/>
    <property type="match status" value="1"/>
</dbReference>
<sequence length="736" mass="80209">MLNRCLYGFGDFELDPEQGTLSRDNRLVGLPPKAISILAVLVERHGEMVSKQTLMKLVWPETFVEEGNLTQNISLLRKELGKTSSGGDYIQTLPKRGYRLAVPVVDLDRLGISSQGFQPTLAAEGAFADREIEASSPTQSRSRIYRLVTGLAACVCIALLLLGLWTWRVALSRPMMSGYVQITHDGLVKRGHMIAEGGPDAALFTDGVNVYFTEGSTDALQLAEVSVHGGETARIPLGISQPQLLDLARSRSEMLVSDGVNPSPFSTLWALSVPGGAARQLNGVKGRDASWSPNGELLAYLQGADLYVANGDGTGAKKISTLSGPGWMPRWSPDGKLIRLSVFDLRSASLALWEIGADGHGLRRLLKGWNSKDGPMDVCCGSWTPDGRDFVFQTRRLGRSEIWSMPSQPSLLPSAMKWVDKDVNEPVQLTGGQLSSLAPVLSPDGRKLFVIGQQLRSEMERFDSRTKQFVPYGSPPLRGISADFIDISRDGEWLAYVDFPGGSLWRCRTDGSDRLQLTSPPLQVMVPFWSPDANQIVFYGYKGGQKPQAYVISGEGGEARPAQPAGGNQMSTNWSPDGMSLMYSDFPFFVPDPSVIGIHVLNVKTQTVETLPGSKGMFAGAWSPDGTHAAAWGANGRDLMLYDFKSRKWEQIATGGGFPTWSRDGLYLFFVRQGDDPAIMRVRLSDRQVKEVASLKGIGLAGRLAGIAFSLTPDGDPLVLRDVGTQEIYALDWHGH</sequence>
<keyword evidence="4" id="KW-0472">Membrane</keyword>
<dbReference type="PANTHER" id="PTHR36842">
    <property type="entry name" value="PROTEIN TOLB HOMOLOG"/>
    <property type="match status" value="1"/>
</dbReference>
<keyword evidence="4" id="KW-0812">Transmembrane</keyword>
<keyword evidence="2 3" id="KW-0238">DNA-binding</keyword>
<comment type="caution">
    <text evidence="6">The sequence shown here is derived from an EMBL/GenBank/DDBJ whole genome shotgun (WGS) entry which is preliminary data.</text>
</comment>
<dbReference type="InterPro" id="IPR011659">
    <property type="entry name" value="WD40"/>
</dbReference>
<dbReference type="InterPro" id="IPR011044">
    <property type="entry name" value="Quino_amine_DH_bsu"/>
</dbReference>
<dbReference type="EMBL" id="RDSM01000004">
    <property type="protein sequence ID" value="RXH54451.1"/>
    <property type="molecule type" value="Genomic_DNA"/>
</dbReference>